<reference evidence="2 3" key="1">
    <citation type="submission" date="2021-03" db="EMBL/GenBank/DDBJ databases">
        <authorList>
            <person name="Kanchanasin P."/>
            <person name="Saeng-In P."/>
            <person name="Phongsopitanun W."/>
            <person name="Yuki M."/>
            <person name="Kudo T."/>
            <person name="Ohkuma M."/>
            <person name="Tanasupawat S."/>
        </authorList>
    </citation>
    <scope>NUCLEOTIDE SEQUENCE [LARGE SCALE GENOMIC DNA]</scope>
    <source>
        <strain evidence="2 3">L46</strain>
    </source>
</reference>
<evidence type="ECO:0000256" key="1">
    <source>
        <dbReference type="SAM" id="MobiDB-lite"/>
    </source>
</evidence>
<gene>
    <name evidence="2" type="ORF">J4557_27880</name>
</gene>
<keyword evidence="3" id="KW-1185">Reference proteome</keyword>
<evidence type="ECO:0008006" key="4">
    <source>
        <dbReference type="Google" id="ProtNLM"/>
    </source>
</evidence>
<sequence length="150" mass="16488">MKEAAGTNTPRISQIVILIGGPEEARRTGGRVIAPARLLRAWRRLTMLDEEMHAGPHDEEEDRRIGRLFDRLRDEILASVSAPLAEEARLLIPALSEHSGPVETRLACSGALGWLDSLVTSMLMQLGTQATRMSAGRRPAPDRPFRDADA</sequence>
<protein>
    <recommendedName>
        <fullName evidence="4">Bacterial proteasome activator</fullName>
    </recommendedName>
</protein>
<dbReference type="EMBL" id="JAGEOK010000019">
    <property type="protein sequence ID" value="MBO2441348.1"/>
    <property type="molecule type" value="Genomic_DNA"/>
</dbReference>
<evidence type="ECO:0000313" key="3">
    <source>
        <dbReference type="Proteomes" id="UP000666915"/>
    </source>
</evidence>
<organism evidence="2 3">
    <name type="scientific">Actinomadura nitritigenes</name>
    <dbReference type="NCBI Taxonomy" id="134602"/>
    <lineage>
        <taxon>Bacteria</taxon>
        <taxon>Bacillati</taxon>
        <taxon>Actinomycetota</taxon>
        <taxon>Actinomycetes</taxon>
        <taxon>Streptosporangiales</taxon>
        <taxon>Thermomonosporaceae</taxon>
        <taxon>Actinomadura</taxon>
    </lineage>
</organism>
<feature type="region of interest" description="Disordered" evidence="1">
    <location>
        <begin position="130"/>
        <end position="150"/>
    </location>
</feature>
<proteinExistence type="predicted"/>
<comment type="caution">
    <text evidence="2">The sequence shown here is derived from an EMBL/GenBank/DDBJ whole genome shotgun (WGS) entry which is preliminary data.</text>
</comment>
<accession>A0ABS3R526</accession>
<evidence type="ECO:0000313" key="2">
    <source>
        <dbReference type="EMBL" id="MBO2441348.1"/>
    </source>
</evidence>
<dbReference type="Proteomes" id="UP000666915">
    <property type="component" value="Unassembled WGS sequence"/>
</dbReference>
<feature type="compositionally biased region" description="Basic and acidic residues" evidence="1">
    <location>
        <begin position="139"/>
        <end position="150"/>
    </location>
</feature>
<name>A0ABS3R526_9ACTN</name>